<accession>A0ABN7S4G3</accession>
<dbReference type="CDD" id="cd00195">
    <property type="entry name" value="UBCc_UEV"/>
    <property type="match status" value="1"/>
</dbReference>
<gene>
    <name evidence="3" type="ORF">OKIOD_LOCUS4218</name>
</gene>
<dbReference type="PANTHER" id="PTHR24067">
    <property type="entry name" value="UBIQUITIN-CONJUGATING ENZYME E2"/>
    <property type="match status" value="1"/>
</dbReference>
<dbReference type="PROSITE" id="PS50127">
    <property type="entry name" value="UBC_2"/>
    <property type="match status" value="1"/>
</dbReference>
<feature type="compositionally biased region" description="Basic and acidic residues" evidence="1">
    <location>
        <begin position="169"/>
        <end position="188"/>
    </location>
</feature>
<evidence type="ECO:0000259" key="2">
    <source>
        <dbReference type="PROSITE" id="PS50127"/>
    </source>
</evidence>
<evidence type="ECO:0000313" key="3">
    <source>
        <dbReference type="EMBL" id="CAG5090600.1"/>
    </source>
</evidence>
<feature type="region of interest" description="Disordered" evidence="1">
    <location>
        <begin position="119"/>
        <end position="204"/>
    </location>
</feature>
<dbReference type="InterPro" id="IPR000608">
    <property type="entry name" value="UBC"/>
</dbReference>
<evidence type="ECO:0000313" key="4">
    <source>
        <dbReference type="Proteomes" id="UP001158576"/>
    </source>
</evidence>
<proteinExistence type="predicted"/>
<name>A0ABN7S4G3_OIKDI</name>
<dbReference type="EMBL" id="OU015568">
    <property type="protein sequence ID" value="CAG5090600.1"/>
    <property type="molecule type" value="Genomic_DNA"/>
</dbReference>
<feature type="domain" description="UBC core" evidence="2">
    <location>
        <begin position="4"/>
        <end position="165"/>
    </location>
</feature>
<sequence>MAFGVYLRLLGEAKSIEEYNKSAPVPQFHLREMNSEGWIVEIQGPMDSAFEGRTVQFELTFTEEYPFVPPMIRCLDEMEGTSFQKNELLPFEGFSHDEWSHTIKVVQILLTIQGIMGTTKKKPTKDAENHRAASPQHEESLRPMPIYQESTQSENENQEVDDYQNLEIVDIKSEQERSPEKTKEEPTKRRVRKRSAKNALLPVKVPDQRKLLRAGIS</sequence>
<protein>
    <submittedName>
        <fullName evidence="3">Oidioi.mRNA.OKI2018_I69.PAR.g12660.t1.cds</fullName>
    </submittedName>
</protein>
<dbReference type="InterPro" id="IPR016135">
    <property type="entry name" value="UBQ-conjugating_enzyme/RWD"/>
</dbReference>
<dbReference type="Gene3D" id="3.10.110.10">
    <property type="entry name" value="Ubiquitin Conjugating Enzyme"/>
    <property type="match status" value="1"/>
</dbReference>
<dbReference type="SUPFAM" id="SSF54495">
    <property type="entry name" value="UBC-like"/>
    <property type="match status" value="1"/>
</dbReference>
<evidence type="ECO:0000256" key="1">
    <source>
        <dbReference type="SAM" id="MobiDB-lite"/>
    </source>
</evidence>
<dbReference type="Pfam" id="PF00179">
    <property type="entry name" value="UQ_con"/>
    <property type="match status" value="1"/>
</dbReference>
<reference evidence="3 4" key="1">
    <citation type="submission" date="2021-04" db="EMBL/GenBank/DDBJ databases">
        <authorList>
            <person name="Bliznina A."/>
        </authorList>
    </citation>
    <scope>NUCLEOTIDE SEQUENCE [LARGE SCALE GENOMIC DNA]</scope>
</reference>
<organism evidence="3 4">
    <name type="scientific">Oikopleura dioica</name>
    <name type="common">Tunicate</name>
    <dbReference type="NCBI Taxonomy" id="34765"/>
    <lineage>
        <taxon>Eukaryota</taxon>
        <taxon>Metazoa</taxon>
        <taxon>Chordata</taxon>
        <taxon>Tunicata</taxon>
        <taxon>Appendicularia</taxon>
        <taxon>Copelata</taxon>
        <taxon>Oikopleuridae</taxon>
        <taxon>Oikopleura</taxon>
    </lineage>
</organism>
<dbReference type="Proteomes" id="UP001158576">
    <property type="component" value="Chromosome PAR"/>
</dbReference>
<feature type="compositionally biased region" description="Basic and acidic residues" evidence="1">
    <location>
        <begin position="124"/>
        <end position="141"/>
    </location>
</feature>
<dbReference type="SMART" id="SM00212">
    <property type="entry name" value="UBCc"/>
    <property type="match status" value="1"/>
</dbReference>
<dbReference type="InterPro" id="IPR050113">
    <property type="entry name" value="Ub_conjugating_enzyme"/>
</dbReference>
<keyword evidence="4" id="KW-1185">Reference proteome</keyword>